<gene>
    <name evidence="1" type="ORF">BN873_150177</name>
</gene>
<reference evidence="1" key="1">
    <citation type="submission" date="2013-07" db="EMBL/GenBank/DDBJ databases">
        <authorList>
            <person name="McIlroy S."/>
        </authorList>
    </citation>
    <scope>NUCLEOTIDE SEQUENCE [LARGE SCALE GENOMIC DNA]</scope>
    <source>
        <strain evidence="1">Run_A_D11</strain>
    </source>
</reference>
<organism evidence="1 2">
    <name type="scientific">Candidatus Competibacter denitrificans Run_A_D11</name>
    <dbReference type="NCBI Taxonomy" id="1400863"/>
    <lineage>
        <taxon>Bacteria</taxon>
        <taxon>Pseudomonadati</taxon>
        <taxon>Pseudomonadota</taxon>
        <taxon>Gammaproteobacteria</taxon>
        <taxon>Candidatus Competibacteraceae</taxon>
        <taxon>Candidatus Competibacter</taxon>
    </lineage>
</organism>
<comment type="caution">
    <text evidence="1">The sequence shown here is derived from an EMBL/GenBank/DDBJ whole genome shotgun (WGS) entry which is preliminary data.</text>
</comment>
<evidence type="ECO:0000313" key="1">
    <source>
        <dbReference type="EMBL" id="CDI01389.1"/>
    </source>
</evidence>
<name>W6M490_9GAMM</name>
<dbReference type="EMBL" id="CBTJ020000020">
    <property type="protein sequence ID" value="CDI01389.1"/>
    <property type="molecule type" value="Genomic_DNA"/>
</dbReference>
<dbReference type="AlphaFoldDB" id="W6M490"/>
<proteinExistence type="predicted"/>
<evidence type="ECO:0000313" key="2">
    <source>
        <dbReference type="Proteomes" id="UP000035760"/>
    </source>
</evidence>
<keyword evidence="2" id="KW-1185">Reference proteome</keyword>
<dbReference type="STRING" id="1400863.BN873_150177"/>
<protein>
    <submittedName>
        <fullName evidence="1">Uncharacterized protein</fullName>
    </submittedName>
</protein>
<sequence>MVCRPLDEKLTVTVAELPLAKHNPGARVQISPFPHSDKLLVCNRSLLLLCLAGLPPILVGWAP</sequence>
<reference evidence="1" key="2">
    <citation type="submission" date="2014-03" db="EMBL/GenBank/DDBJ databases">
        <title>Candidatus Competibacter-lineage genomes retrieved from metagenomes reveal functional metabolic diversity.</title>
        <authorList>
            <person name="McIlroy S.J."/>
            <person name="Albertsen M."/>
            <person name="Andresen E.K."/>
            <person name="Saunders A.M."/>
            <person name="Kristiansen R."/>
            <person name="Stokholm-Bjerregaard M."/>
            <person name="Nielsen K.L."/>
            <person name="Nielsen P.H."/>
        </authorList>
    </citation>
    <scope>NUCLEOTIDE SEQUENCE</scope>
    <source>
        <strain evidence="1">Run_A_D11</strain>
    </source>
</reference>
<accession>W6M490</accession>
<dbReference type="Proteomes" id="UP000035760">
    <property type="component" value="Unassembled WGS sequence"/>
</dbReference>